<evidence type="ECO:0000256" key="1">
    <source>
        <dbReference type="SAM" id="MobiDB-lite"/>
    </source>
</evidence>
<dbReference type="InterPro" id="IPR038563">
    <property type="entry name" value="Endonuclease_7_sf"/>
</dbReference>
<evidence type="ECO:0000313" key="2">
    <source>
        <dbReference type="EMBL" id="GAA2109735.1"/>
    </source>
</evidence>
<dbReference type="InterPro" id="IPR044925">
    <property type="entry name" value="His-Me_finger_sf"/>
</dbReference>
<dbReference type="InterPro" id="IPR004211">
    <property type="entry name" value="Endonuclease_7"/>
</dbReference>
<protein>
    <recommendedName>
        <fullName evidence="4">Recombination endonuclease VII</fullName>
    </recommendedName>
</protein>
<dbReference type="Pfam" id="PF02945">
    <property type="entry name" value="Endonuclease_7"/>
    <property type="match status" value="1"/>
</dbReference>
<evidence type="ECO:0008006" key="4">
    <source>
        <dbReference type="Google" id="ProtNLM"/>
    </source>
</evidence>
<accession>A0ABN2XGK0</accession>
<dbReference type="Gene3D" id="3.40.1800.10">
    <property type="entry name" value="His-Me finger endonucleases"/>
    <property type="match status" value="1"/>
</dbReference>
<dbReference type="EMBL" id="BAAAPF010000007">
    <property type="protein sequence ID" value="GAA2109735.1"/>
    <property type="molecule type" value="Genomic_DNA"/>
</dbReference>
<gene>
    <name evidence="2" type="ORF">GCM10009802_06230</name>
</gene>
<reference evidence="2 3" key="1">
    <citation type="journal article" date="2019" name="Int. J. Syst. Evol. Microbiol.">
        <title>The Global Catalogue of Microorganisms (GCM) 10K type strain sequencing project: providing services to taxonomists for standard genome sequencing and annotation.</title>
        <authorList>
            <consortium name="The Broad Institute Genomics Platform"/>
            <consortium name="The Broad Institute Genome Sequencing Center for Infectious Disease"/>
            <person name="Wu L."/>
            <person name="Ma J."/>
        </authorList>
    </citation>
    <scope>NUCLEOTIDE SEQUENCE [LARGE SCALE GENOMIC DNA]</scope>
    <source>
        <strain evidence="2 3">JCM 15481</strain>
    </source>
</reference>
<dbReference type="Proteomes" id="UP001500443">
    <property type="component" value="Unassembled WGS sequence"/>
</dbReference>
<dbReference type="SUPFAM" id="SSF54060">
    <property type="entry name" value="His-Me finger endonucleases"/>
    <property type="match status" value="1"/>
</dbReference>
<keyword evidence="3" id="KW-1185">Reference proteome</keyword>
<feature type="region of interest" description="Disordered" evidence="1">
    <location>
        <begin position="1"/>
        <end position="39"/>
    </location>
</feature>
<comment type="caution">
    <text evidence="2">The sequence shown here is derived from an EMBL/GenBank/DDBJ whole genome shotgun (WGS) entry which is preliminary data.</text>
</comment>
<proteinExistence type="predicted"/>
<evidence type="ECO:0000313" key="3">
    <source>
        <dbReference type="Proteomes" id="UP001500443"/>
    </source>
</evidence>
<sequence length="186" mass="20153">MPGRSVGGMSSTPPGSEVPACHEWTPPGEPGGLPRRAAAGPGAPLAAIRRWQAGRCAVCGLRPARLVIDHHHVSGLVRGLLCESCNVAEGRRTSYYAEPYASYRRRPPAVIVGLTERYPHWRPNAYHYVLGDPPDDPALAARVLDHLIRHPPRRPAGRPVEIPGLPGHYLVGDEMRRLAARLAAEA</sequence>
<name>A0ABN2XGK0_9ACTN</name>
<organism evidence="2 3">
    <name type="scientific">Streptomyces synnematoformans</name>
    <dbReference type="NCBI Taxonomy" id="415721"/>
    <lineage>
        <taxon>Bacteria</taxon>
        <taxon>Bacillati</taxon>
        <taxon>Actinomycetota</taxon>
        <taxon>Actinomycetes</taxon>
        <taxon>Kitasatosporales</taxon>
        <taxon>Streptomycetaceae</taxon>
        <taxon>Streptomyces</taxon>
    </lineage>
</organism>